<keyword evidence="4 5" id="KW-0326">Glycosidase</keyword>
<sequence length="328" mass="37482">MKSLASKLSLIVLFFGMLTFAQDIRVHDPVVIQQDDTFYLYCTGRGISCFSSKDLKNWKKEPTVFPEKPEWTDQVVSDFKNHIWAPDISFYNGTYYLYYSVSAFAKNTSAIGVATNKTLNPSHENYKWVDHGIVIQSVPNRDLWNAIDPNLIFDEENIPWLSFGSFWDGLKMVKLNPDLLSIAEPQQWHTIARRERSFDLADTNPGDAALEAPFIFKKNDYYYLFLSWDLCCRGEKSTYKVVVGRSKNATGPYLDKKGKPLFEGGGTLLVEGNENWYGAGHNSTYTFNGKDYMFFHAYDANDNGSPKLKVGELLWDEAGWPSLKTKLE</sequence>
<evidence type="ECO:0000256" key="4">
    <source>
        <dbReference type="ARBA" id="ARBA00023295"/>
    </source>
</evidence>
<dbReference type="PANTHER" id="PTHR43301">
    <property type="entry name" value="ARABINAN ENDO-1,5-ALPHA-L-ARABINOSIDASE"/>
    <property type="match status" value="1"/>
</dbReference>
<evidence type="ECO:0000313" key="8">
    <source>
        <dbReference type="Proteomes" id="UP001156141"/>
    </source>
</evidence>
<keyword evidence="6" id="KW-0732">Signal</keyword>
<name>A0ABS9RJF1_9FLAO</name>
<protein>
    <submittedName>
        <fullName evidence="7">Arabinan endo-1,5-alpha-L-arabinosidase</fullName>
    </submittedName>
</protein>
<keyword evidence="3 5" id="KW-0378">Hydrolase</keyword>
<accession>A0ABS9RJF1</accession>
<dbReference type="PANTHER" id="PTHR43301:SF3">
    <property type="entry name" value="ARABINAN ENDO-1,5-ALPHA-L-ARABINOSIDASE A-RELATED"/>
    <property type="match status" value="1"/>
</dbReference>
<feature type="signal peptide" evidence="6">
    <location>
        <begin position="1"/>
        <end position="21"/>
    </location>
</feature>
<keyword evidence="8" id="KW-1185">Reference proteome</keyword>
<evidence type="ECO:0000256" key="3">
    <source>
        <dbReference type="ARBA" id="ARBA00022801"/>
    </source>
</evidence>
<dbReference type="InterPro" id="IPR023296">
    <property type="entry name" value="Glyco_hydro_beta-prop_sf"/>
</dbReference>
<evidence type="ECO:0000256" key="1">
    <source>
        <dbReference type="ARBA" id="ARBA00004834"/>
    </source>
</evidence>
<dbReference type="Gene3D" id="2.115.10.20">
    <property type="entry name" value="Glycosyl hydrolase domain, family 43"/>
    <property type="match status" value="1"/>
</dbReference>
<evidence type="ECO:0000256" key="2">
    <source>
        <dbReference type="ARBA" id="ARBA00009865"/>
    </source>
</evidence>
<dbReference type="Proteomes" id="UP001156141">
    <property type="component" value="Unassembled WGS sequence"/>
</dbReference>
<dbReference type="InterPro" id="IPR006710">
    <property type="entry name" value="Glyco_hydro_43"/>
</dbReference>
<dbReference type="PIRSF" id="PIRSF026534">
    <property type="entry name" value="Endo_alpha-L-arabinosidase"/>
    <property type="match status" value="1"/>
</dbReference>
<proteinExistence type="inferred from homology"/>
<dbReference type="SUPFAM" id="SSF75005">
    <property type="entry name" value="Arabinanase/levansucrase/invertase"/>
    <property type="match status" value="1"/>
</dbReference>
<organism evidence="7 8">
    <name type="scientific">Aestuariibaculum lutulentum</name>
    <dbReference type="NCBI Taxonomy" id="2920935"/>
    <lineage>
        <taxon>Bacteria</taxon>
        <taxon>Pseudomonadati</taxon>
        <taxon>Bacteroidota</taxon>
        <taxon>Flavobacteriia</taxon>
        <taxon>Flavobacteriales</taxon>
        <taxon>Flavobacteriaceae</taxon>
    </lineage>
</organism>
<evidence type="ECO:0000256" key="6">
    <source>
        <dbReference type="SAM" id="SignalP"/>
    </source>
</evidence>
<comment type="pathway">
    <text evidence="1 5">Glycan metabolism; L-arabinan degradation.</text>
</comment>
<feature type="chain" id="PRO_5045955643" evidence="6">
    <location>
        <begin position="22"/>
        <end position="328"/>
    </location>
</feature>
<comment type="similarity">
    <text evidence="2 5">Belongs to the glycosyl hydrolase 43 family.</text>
</comment>
<dbReference type="InterPro" id="IPR016840">
    <property type="entry name" value="Glyco_hydro_43_endo_a_Ara-ase"/>
</dbReference>
<gene>
    <name evidence="7" type="ORF">MKW35_06555</name>
</gene>
<dbReference type="CDD" id="cd18830">
    <property type="entry name" value="GH43_CjArb43A-like"/>
    <property type="match status" value="1"/>
</dbReference>
<dbReference type="RefSeq" id="WP_240572583.1">
    <property type="nucleotide sequence ID" value="NZ_CP136709.1"/>
</dbReference>
<reference evidence="7" key="1">
    <citation type="submission" date="2022-02" db="EMBL/GenBank/DDBJ databases">
        <title>Aestuariibaculum sp., a marine bacterium isolated from sediment in Guangxi.</title>
        <authorList>
            <person name="Ying J."/>
        </authorList>
    </citation>
    <scope>NUCLEOTIDE SEQUENCE</scope>
    <source>
        <strain evidence="7">L182</strain>
    </source>
</reference>
<dbReference type="InterPro" id="IPR050727">
    <property type="entry name" value="GH43_arabinanases"/>
</dbReference>
<comment type="caution">
    <text evidence="7">The sequence shown here is derived from an EMBL/GenBank/DDBJ whole genome shotgun (WGS) entry which is preliminary data.</text>
</comment>
<evidence type="ECO:0000313" key="7">
    <source>
        <dbReference type="EMBL" id="MCH4552274.1"/>
    </source>
</evidence>
<evidence type="ECO:0000256" key="5">
    <source>
        <dbReference type="PIRNR" id="PIRNR026534"/>
    </source>
</evidence>
<dbReference type="EMBL" id="JAKVQD010000001">
    <property type="protein sequence ID" value="MCH4552274.1"/>
    <property type="molecule type" value="Genomic_DNA"/>
</dbReference>
<dbReference type="Pfam" id="PF04616">
    <property type="entry name" value="Glyco_hydro_43"/>
    <property type="match status" value="1"/>
</dbReference>